<proteinExistence type="predicted"/>
<comment type="caution">
    <text evidence="1">The sequence shown here is derived from an EMBL/GenBank/DDBJ whole genome shotgun (WGS) entry which is preliminary data.</text>
</comment>
<evidence type="ECO:0000313" key="2">
    <source>
        <dbReference type="Proteomes" id="UP001148662"/>
    </source>
</evidence>
<protein>
    <submittedName>
        <fullName evidence="1">Uncharacterized protein</fullName>
    </submittedName>
</protein>
<keyword evidence="2" id="KW-1185">Reference proteome</keyword>
<reference evidence="1" key="1">
    <citation type="submission" date="2022-07" db="EMBL/GenBank/DDBJ databases">
        <title>Genome Sequence of Phlebia brevispora.</title>
        <authorList>
            <person name="Buettner E."/>
        </authorList>
    </citation>
    <scope>NUCLEOTIDE SEQUENCE</scope>
    <source>
        <strain evidence="1">MPL23</strain>
    </source>
</reference>
<organism evidence="1 2">
    <name type="scientific">Phlebia brevispora</name>
    <dbReference type="NCBI Taxonomy" id="194682"/>
    <lineage>
        <taxon>Eukaryota</taxon>
        <taxon>Fungi</taxon>
        <taxon>Dikarya</taxon>
        <taxon>Basidiomycota</taxon>
        <taxon>Agaricomycotina</taxon>
        <taxon>Agaricomycetes</taxon>
        <taxon>Polyporales</taxon>
        <taxon>Meruliaceae</taxon>
        <taxon>Phlebia</taxon>
    </lineage>
</organism>
<gene>
    <name evidence="1" type="ORF">NM688_g4774</name>
</gene>
<accession>A0ACC1T254</accession>
<name>A0ACC1T254_9APHY</name>
<sequence length="486" mass="54586">MNAEDALEVPAAETPKSARCKLSSSIWATLPEDLLGEIAPHLADDFFDTPISLLIQYSQICRLWRAKLSPYIFYQIILPFDLDPLENAPPTTEALQGNSSEEGVHPSLKTLHHFLLFLREAQASSRPIMSHIKRLLVVDEGDAGRSGRTPRTSDTHLAKRGAELLVDILSHFSRLRKFTMNSLMPIDGFRLAELVEPGPDPEQRTTPWTPLAVNKLSIRLYGNHLGPPQNGFPRFVGLLTLFGKIDRLDLHNGEREIDPFRGTVLPSLPTHLQIPDLHLHLDCTQPSFIRTVITLPIASSIQRLELQDLDVEDMRELMAVLSDPVLKYRHLVLDVEDPPETEAPMALNLASKSLGRLDEVTLRLYIADCSDEPPEEARLSHYRTVKWAINMLSALNTPCTSHSIRMINLAVDGTYALDPYLPGILDTFDELDQLLVDLHEGECRIRISITVQDFFDDPPKLTEQSNELRAELFPLSLALIEGPQEP</sequence>
<dbReference type="Proteomes" id="UP001148662">
    <property type="component" value="Unassembled WGS sequence"/>
</dbReference>
<evidence type="ECO:0000313" key="1">
    <source>
        <dbReference type="EMBL" id="KAJ3551319.1"/>
    </source>
</evidence>
<dbReference type="EMBL" id="JANHOG010000818">
    <property type="protein sequence ID" value="KAJ3551319.1"/>
    <property type="molecule type" value="Genomic_DNA"/>
</dbReference>